<keyword evidence="1" id="KW-0805">Transcription regulation</keyword>
<dbReference type="SUPFAM" id="SSF46689">
    <property type="entry name" value="Homeodomain-like"/>
    <property type="match status" value="1"/>
</dbReference>
<dbReference type="InterPro" id="IPR001647">
    <property type="entry name" value="HTH_TetR"/>
</dbReference>
<keyword evidence="2 4" id="KW-0238">DNA-binding</keyword>
<reference evidence="7" key="1">
    <citation type="journal article" date="2019" name="Int. J. Syst. Evol. Microbiol.">
        <title>The Global Catalogue of Microorganisms (GCM) 10K type strain sequencing project: providing services to taxonomists for standard genome sequencing and annotation.</title>
        <authorList>
            <consortium name="The Broad Institute Genomics Platform"/>
            <consortium name="The Broad Institute Genome Sequencing Center for Infectious Disease"/>
            <person name="Wu L."/>
            <person name="Ma J."/>
        </authorList>
    </citation>
    <scope>NUCLEOTIDE SEQUENCE [LARGE SCALE GENOMIC DNA]</scope>
    <source>
        <strain evidence="7">KCTC 52165</strain>
    </source>
</reference>
<dbReference type="PANTHER" id="PTHR30055:SF234">
    <property type="entry name" value="HTH-TYPE TRANSCRIPTIONAL REGULATOR BETI"/>
    <property type="match status" value="1"/>
</dbReference>
<comment type="caution">
    <text evidence="6">The sequence shown here is derived from an EMBL/GenBank/DDBJ whole genome shotgun (WGS) entry which is preliminary data.</text>
</comment>
<proteinExistence type="predicted"/>
<dbReference type="PANTHER" id="PTHR30055">
    <property type="entry name" value="HTH-TYPE TRANSCRIPTIONAL REGULATOR RUTR"/>
    <property type="match status" value="1"/>
</dbReference>
<dbReference type="PROSITE" id="PS50977">
    <property type="entry name" value="HTH_TETR_2"/>
    <property type="match status" value="1"/>
</dbReference>
<dbReference type="InterPro" id="IPR009057">
    <property type="entry name" value="Homeodomain-like_sf"/>
</dbReference>
<dbReference type="EMBL" id="JBHRTK010000010">
    <property type="protein sequence ID" value="MFC3206156.1"/>
    <property type="molecule type" value="Genomic_DNA"/>
</dbReference>
<dbReference type="Pfam" id="PF17937">
    <property type="entry name" value="TetR_C_28"/>
    <property type="match status" value="1"/>
</dbReference>
<feature type="domain" description="HTH tetR-type" evidence="5">
    <location>
        <begin position="8"/>
        <end position="68"/>
    </location>
</feature>
<evidence type="ECO:0000256" key="4">
    <source>
        <dbReference type="PROSITE-ProRule" id="PRU00335"/>
    </source>
</evidence>
<evidence type="ECO:0000256" key="1">
    <source>
        <dbReference type="ARBA" id="ARBA00023015"/>
    </source>
</evidence>
<sequence length="192" mass="21135">MKLTRSKPNSREKILAAAVAVAREAGPGSLSLEAIAVRAGVSKGGLLYNFPTKAKLMQGLVERYLSEFEQALEDARANETAGESLLSTYIRLAARECEETKPSPSWIFSAIAEDPDFLKPIKAFRRQLFERLKAQTPDKKALLVSYLAIEGLRSMNLFDSDVLTQEERQTLVSALMDIADTPAGRRDTDQSG</sequence>
<gene>
    <name evidence="6" type="ORF">ACFOHJ_08040</name>
</gene>
<dbReference type="InterPro" id="IPR050109">
    <property type="entry name" value="HTH-type_TetR-like_transc_reg"/>
</dbReference>
<evidence type="ECO:0000256" key="2">
    <source>
        <dbReference type="ARBA" id="ARBA00023125"/>
    </source>
</evidence>
<feature type="DNA-binding region" description="H-T-H motif" evidence="4">
    <location>
        <begin position="31"/>
        <end position="50"/>
    </location>
</feature>
<dbReference type="Gene3D" id="1.10.357.10">
    <property type="entry name" value="Tetracycline Repressor, domain 2"/>
    <property type="match status" value="1"/>
</dbReference>
<dbReference type="Proteomes" id="UP001595583">
    <property type="component" value="Unassembled WGS sequence"/>
</dbReference>
<evidence type="ECO:0000256" key="3">
    <source>
        <dbReference type="ARBA" id="ARBA00023163"/>
    </source>
</evidence>
<dbReference type="RefSeq" id="WP_378219975.1">
    <property type="nucleotide sequence ID" value="NZ_JBHRTK010000010.1"/>
</dbReference>
<keyword evidence="7" id="KW-1185">Reference proteome</keyword>
<accession>A0ABV7KAZ8</accession>
<keyword evidence="3" id="KW-0804">Transcription</keyword>
<evidence type="ECO:0000313" key="7">
    <source>
        <dbReference type="Proteomes" id="UP001595583"/>
    </source>
</evidence>
<dbReference type="Pfam" id="PF00440">
    <property type="entry name" value="TetR_N"/>
    <property type="match status" value="1"/>
</dbReference>
<dbReference type="InterPro" id="IPR041479">
    <property type="entry name" value="TetR_CgmR_C"/>
</dbReference>
<dbReference type="PRINTS" id="PR00455">
    <property type="entry name" value="HTHTETR"/>
</dbReference>
<evidence type="ECO:0000259" key="5">
    <source>
        <dbReference type="PROSITE" id="PS50977"/>
    </source>
</evidence>
<name>A0ABV7KAZ8_9HYPH</name>
<evidence type="ECO:0000313" key="6">
    <source>
        <dbReference type="EMBL" id="MFC3206156.1"/>
    </source>
</evidence>
<organism evidence="6 7">
    <name type="scientific">Aquamicrobium soli</name>
    <dbReference type="NCBI Taxonomy" id="1811518"/>
    <lineage>
        <taxon>Bacteria</taxon>
        <taxon>Pseudomonadati</taxon>
        <taxon>Pseudomonadota</taxon>
        <taxon>Alphaproteobacteria</taxon>
        <taxon>Hyphomicrobiales</taxon>
        <taxon>Phyllobacteriaceae</taxon>
        <taxon>Aquamicrobium</taxon>
    </lineage>
</organism>
<protein>
    <submittedName>
        <fullName evidence="6">TetR/AcrR family transcriptional regulator</fullName>
    </submittedName>
</protein>